<dbReference type="CDD" id="cd03249">
    <property type="entry name" value="ABC_MTABC3_MDL1_MDL2"/>
    <property type="match status" value="1"/>
</dbReference>
<dbReference type="FunFam" id="3.40.50.300:FF:000066">
    <property type="entry name" value="ABC transporter B family member 1"/>
    <property type="match status" value="1"/>
</dbReference>
<protein>
    <submittedName>
        <fullName evidence="14">Uncharacterized protein</fullName>
    </submittedName>
</protein>
<dbReference type="GO" id="GO:0016887">
    <property type="term" value="F:ATP hydrolysis activity"/>
    <property type="evidence" value="ECO:0007669"/>
    <property type="project" value="InterPro"/>
</dbReference>
<dbReference type="CDD" id="cd18577">
    <property type="entry name" value="ABC_6TM_Pgp_ABCB1_D1_like"/>
    <property type="match status" value="1"/>
</dbReference>
<dbReference type="Proteomes" id="UP000324705">
    <property type="component" value="Chromosome 5B"/>
</dbReference>
<evidence type="ECO:0000256" key="8">
    <source>
        <dbReference type="ARBA" id="ARBA00022989"/>
    </source>
</evidence>
<dbReference type="SUPFAM" id="SSF52540">
    <property type="entry name" value="P-loop containing nucleoside triphosphate hydrolases"/>
    <property type="match status" value="1"/>
</dbReference>
<dbReference type="SUPFAM" id="SSF90123">
    <property type="entry name" value="ABC transporter transmembrane region"/>
    <property type="match status" value="1"/>
</dbReference>
<name>A0A9R1ART6_TRITD</name>
<evidence type="ECO:0000313" key="15">
    <source>
        <dbReference type="Proteomes" id="UP000324705"/>
    </source>
</evidence>
<evidence type="ECO:0000259" key="12">
    <source>
        <dbReference type="PROSITE" id="PS50893"/>
    </source>
</evidence>
<evidence type="ECO:0000256" key="5">
    <source>
        <dbReference type="ARBA" id="ARBA00022737"/>
    </source>
</evidence>
<dbReference type="InterPro" id="IPR027417">
    <property type="entry name" value="P-loop_NTPase"/>
</dbReference>
<evidence type="ECO:0000256" key="3">
    <source>
        <dbReference type="ARBA" id="ARBA00022448"/>
    </source>
</evidence>
<dbReference type="PANTHER" id="PTHR24222">
    <property type="entry name" value="ABC TRANSPORTER B FAMILY"/>
    <property type="match status" value="1"/>
</dbReference>
<evidence type="ECO:0000256" key="9">
    <source>
        <dbReference type="ARBA" id="ARBA00023136"/>
    </source>
</evidence>
<dbReference type="GO" id="GO:0005886">
    <property type="term" value="C:plasma membrane"/>
    <property type="evidence" value="ECO:0007669"/>
    <property type="project" value="UniProtKB-SubCell"/>
</dbReference>
<proteinExistence type="inferred from homology"/>
<keyword evidence="15" id="KW-1185">Reference proteome</keyword>
<feature type="transmembrane region" description="Helical" evidence="11">
    <location>
        <begin position="154"/>
        <end position="172"/>
    </location>
</feature>
<dbReference type="Pfam" id="PF00005">
    <property type="entry name" value="ABC_tran"/>
    <property type="match status" value="1"/>
</dbReference>
<gene>
    <name evidence="14" type="ORF">TRITD_5Bv1G214370</name>
</gene>
<keyword evidence="7" id="KW-0067">ATP-binding</keyword>
<dbReference type="InterPro" id="IPR036640">
    <property type="entry name" value="ABC1_TM_sf"/>
</dbReference>
<dbReference type="InterPro" id="IPR039421">
    <property type="entry name" value="Type_1_exporter"/>
</dbReference>
<evidence type="ECO:0000256" key="6">
    <source>
        <dbReference type="ARBA" id="ARBA00022741"/>
    </source>
</evidence>
<keyword evidence="5" id="KW-0677">Repeat</keyword>
<dbReference type="InterPro" id="IPR011527">
    <property type="entry name" value="ABC1_TM_dom"/>
</dbReference>
<feature type="domain" description="ABC transmembrane type-1" evidence="13">
    <location>
        <begin position="1"/>
        <end position="183"/>
    </location>
</feature>
<dbReference type="PROSITE" id="PS00211">
    <property type="entry name" value="ABC_TRANSPORTER_1"/>
    <property type="match status" value="1"/>
</dbReference>
<evidence type="ECO:0000256" key="11">
    <source>
        <dbReference type="SAM" id="Phobius"/>
    </source>
</evidence>
<feature type="domain" description="ABC transporter" evidence="12">
    <location>
        <begin position="215"/>
        <end position="449"/>
    </location>
</feature>
<comment type="subcellular location">
    <subcellularLocation>
        <location evidence="1">Cell membrane</location>
        <topology evidence="1">Multi-pass membrane protein</topology>
    </subcellularLocation>
</comment>
<organism evidence="14 15">
    <name type="scientific">Triticum turgidum subsp. durum</name>
    <name type="common">Durum wheat</name>
    <name type="synonym">Triticum durum</name>
    <dbReference type="NCBI Taxonomy" id="4567"/>
    <lineage>
        <taxon>Eukaryota</taxon>
        <taxon>Viridiplantae</taxon>
        <taxon>Streptophyta</taxon>
        <taxon>Embryophyta</taxon>
        <taxon>Tracheophyta</taxon>
        <taxon>Spermatophyta</taxon>
        <taxon>Magnoliopsida</taxon>
        <taxon>Liliopsida</taxon>
        <taxon>Poales</taxon>
        <taxon>Poaceae</taxon>
        <taxon>BOP clade</taxon>
        <taxon>Pooideae</taxon>
        <taxon>Triticodae</taxon>
        <taxon>Triticeae</taxon>
        <taxon>Triticinae</taxon>
        <taxon>Triticum</taxon>
    </lineage>
</organism>
<dbReference type="PANTHER" id="PTHR24222:SF63">
    <property type="entry name" value="ATP BINDING CASSETTE SUBFAMILY B"/>
    <property type="match status" value="1"/>
</dbReference>
<keyword evidence="4 11" id="KW-0812">Transmembrane</keyword>
<dbReference type="Gene3D" id="1.20.1560.10">
    <property type="entry name" value="ABC transporter type 1, transmembrane domain"/>
    <property type="match status" value="1"/>
</dbReference>
<evidence type="ECO:0000313" key="14">
    <source>
        <dbReference type="EMBL" id="VAI37878.1"/>
    </source>
</evidence>
<keyword evidence="8 11" id="KW-1133">Transmembrane helix</keyword>
<dbReference type="GO" id="GO:0005524">
    <property type="term" value="F:ATP binding"/>
    <property type="evidence" value="ECO:0007669"/>
    <property type="project" value="UniProtKB-KW"/>
</dbReference>
<keyword evidence="6" id="KW-0547">Nucleotide-binding</keyword>
<dbReference type="OMA" id="LMESPEY"/>
<dbReference type="InterPro" id="IPR017871">
    <property type="entry name" value="ABC_transporter-like_CS"/>
</dbReference>
<sequence>MSSDRMLIQDAIGEKVGKFLHLVSTFLGGFIIAFTRGWLLSLVMLSSIPPVVAAAAVMSLVLSKLSNRSQMAYAEAGKVFEQTIGSIRTVISFTGESRAINEYKEHLKISYKSAVHQGIAGVLGVGSLLLIVFCSYGFAVWYGAKLIIEKGYTGGYIINVLMAIMTGAMALGQSSPCLSAFASGQIAAHKMFATIYRKPEIDASGLILENFVGNVELKDVHFSYPARPEQLIFNGFSISIPTGMTVALVGESGSGKSTVIGLVERFYDPQSGEIFLDGVNLKQLNLSWVRQKIELVSQEPILFTTTIRENIEYGKKGATEEEIRRSTVLANAAKFIDKLPNGLGTMVGEHGTQLSGGQKQRIAIARAILKKPILLDEATSALDAESERVVQDALNNIMVNRTTIVVAHRLSTVKNADTISVLHRGQLVEQGPHGDKGSRWSLLPTFTAARG</sequence>
<evidence type="ECO:0000256" key="2">
    <source>
        <dbReference type="ARBA" id="ARBA00007577"/>
    </source>
</evidence>
<evidence type="ECO:0000256" key="10">
    <source>
        <dbReference type="ARBA" id="ARBA00023180"/>
    </source>
</evidence>
<dbReference type="Gramene" id="TRITD5Bv1G214370.2">
    <property type="protein sequence ID" value="TRITD5Bv1G214370.2"/>
    <property type="gene ID" value="TRITD5Bv1G214370"/>
</dbReference>
<keyword evidence="10" id="KW-0325">Glycoprotein</keyword>
<dbReference type="InterPro" id="IPR003439">
    <property type="entry name" value="ABC_transporter-like_ATP-bd"/>
</dbReference>
<feature type="transmembrane region" description="Helical" evidence="11">
    <location>
        <begin position="20"/>
        <end position="39"/>
    </location>
</feature>
<reference evidence="14 15" key="1">
    <citation type="submission" date="2017-09" db="EMBL/GenBank/DDBJ databases">
        <authorList>
            <consortium name="International Durum Wheat Genome Sequencing Consortium (IDWGSC)"/>
            <person name="Milanesi L."/>
        </authorList>
    </citation>
    <scope>NUCLEOTIDE SEQUENCE [LARGE SCALE GENOMIC DNA]</scope>
    <source>
        <strain evidence="15">cv. Svevo</strain>
    </source>
</reference>
<keyword evidence="3" id="KW-0813">Transport</keyword>
<dbReference type="PROSITE" id="PS50929">
    <property type="entry name" value="ABC_TM1F"/>
    <property type="match status" value="1"/>
</dbReference>
<dbReference type="SMART" id="SM00382">
    <property type="entry name" value="AAA"/>
    <property type="match status" value="1"/>
</dbReference>
<dbReference type="EMBL" id="LT934120">
    <property type="protein sequence ID" value="VAI37878.1"/>
    <property type="molecule type" value="Genomic_DNA"/>
</dbReference>
<dbReference type="AlphaFoldDB" id="A0A9R1ART6"/>
<accession>A0A9R1ART6</accession>
<dbReference type="InterPro" id="IPR003593">
    <property type="entry name" value="AAA+_ATPase"/>
</dbReference>
<dbReference type="Pfam" id="PF00664">
    <property type="entry name" value="ABC_membrane"/>
    <property type="match status" value="1"/>
</dbReference>
<comment type="similarity">
    <text evidence="2">Belongs to the ABC transporter superfamily. ABCB family. Multidrug resistance exporter (TC 3.A.1.201) subfamily.</text>
</comment>
<keyword evidence="9 11" id="KW-0472">Membrane</keyword>
<dbReference type="Gene3D" id="3.40.50.300">
    <property type="entry name" value="P-loop containing nucleotide triphosphate hydrolases"/>
    <property type="match status" value="1"/>
</dbReference>
<evidence type="ECO:0000256" key="4">
    <source>
        <dbReference type="ARBA" id="ARBA00022692"/>
    </source>
</evidence>
<evidence type="ECO:0000256" key="1">
    <source>
        <dbReference type="ARBA" id="ARBA00004651"/>
    </source>
</evidence>
<dbReference type="GO" id="GO:0140359">
    <property type="term" value="F:ABC-type transporter activity"/>
    <property type="evidence" value="ECO:0007669"/>
    <property type="project" value="InterPro"/>
</dbReference>
<feature type="transmembrane region" description="Helical" evidence="11">
    <location>
        <begin position="118"/>
        <end position="142"/>
    </location>
</feature>
<dbReference type="PROSITE" id="PS50893">
    <property type="entry name" value="ABC_TRANSPORTER_2"/>
    <property type="match status" value="1"/>
</dbReference>
<evidence type="ECO:0000256" key="7">
    <source>
        <dbReference type="ARBA" id="ARBA00022840"/>
    </source>
</evidence>
<evidence type="ECO:0000259" key="13">
    <source>
        <dbReference type="PROSITE" id="PS50929"/>
    </source>
</evidence>